<name>A0A8X6NWY1_NEPPI</name>
<organism evidence="2 3">
    <name type="scientific">Nephila pilipes</name>
    <name type="common">Giant wood spider</name>
    <name type="synonym">Nephila maculata</name>
    <dbReference type="NCBI Taxonomy" id="299642"/>
    <lineage>
        <taxon>Eukaryota</taxon>
        <taxon>Metazoa</taxon>
        <taxon>Ecdysozoa</taxon>
        <taxon>Arthropoda</taxon>
        <taxon>Chelicerata</taxon>
        <taxon>Arachnida</taxon>
        <taxon>Araneae</taxon>
        <taxon>Araneomorphae</taxon>
        <taxon>Entelegynae</taxon>
        <taxon>Araneoidea</taxon>
        <taxon>Nephilidae</taxon>
        <taxon>Nephila</taxon>
    </lineage>
</organism>
<dbReference type="AlphaFoldDB" id="A0A8X6NWY1"/>
<reference evidence="2" key="1">
    <citation type="submission" date="2020-08" db="EMBL/GenBank/DDBJ databases">
        <title>Multicomponent nature underlies the extraordinary mechanical properties of spider dragline silk.</title>
        <authorList>
            <person name="Kono N."/>
            <person name="Nakamura H."/>
            <person name="Mori M."/>
            <person name="Yoshida Y."/>
            <person name="Ohtoshi R."/>
            <person name="Malay A.D."/>
            <person name="Moran D.A.P."/>
            <person name="Tomita M."/>
            <person name="Numata K."/>
            <person name="Arakawa K."/>
        </authorList>
    </citation>
    <scope>NUCLEOTIDE SEQUENCE</scope>
</reference>
<keyword evidence="3" id="KW-1185">Reference proteome</keyword>
<accession>A0A8X6NWY1</accession>
<evidence type="ECO:0000313" key="3">
    <source>
        <dbReference type="Proteomes" id="UP000887013"/>
    </source>
</evidence>
<protein>
    <submittedName>
        <fullName evidence="2">Uncharacterized protein</fullName>
    </submittedName>
</protein>
<gene>
    <name evidence="2" type="ORF">NPIL_149711</name>
</gene>
<dbReference type="Proteomes" id="UP000887013">
    <property type="component" value="Unassembled WGS sequence"/>
</dbReference>
<proteinExistence type="predicted"/>
<evidence type="ECO:0000313" key="2">
    <source>
        <dbReference type="EMBL" id="GFT37702.1"/>
    </source>
</evidence>
<feature type="region of interest" description="Disordered" evidence="1">
    <location>
        <begin position="88"/>
        <end position="108"/>
    </location>
</feature>
<dbReference type="EMBL" id="BMAW01062868">
    <property type="protein sequence ID" value="GFT37702.1"/>
    <property type="molecule type" value="Genomic_DNA"/>
</dbReference>
<comment type="caution">
    <text evidence="2">The sequence shown here is derived from an EMBL/GenBank/DDBJ whole genome shotgun (WGS) entry which is preliminary data.</text>
</comment>
<sequence length="108" mass="12288">MYAGSTRKVVTTQTNDSEIRKVHPELQKDGDLLSDTLHKIRIIFSRLSVNAKAEYDIINWAKNSPLHLEMQEAVSPKAKRNIARKVTKTKQKEFEKSCTSSENLEEGS</sequence>
<evidence type="ECO:0000256" key="1">
    <source>
        <dbReference type="SAM" id="MobiDB-lite"/>
    </source>
</evidence>